<evidence type="ECO:0000256" key="7">
    <source>
        <dbReference type="ARBA" id="ARBA00023163"/>
    </source>
</evidence>
<evidence type="ECO:0000256" key="10">
    <source>
        <dbReference type="SAM" id="MobiDB-lite"/>
    </source>
</evidence>
<dbReference type="GO" id="GO:0005634">
    <property type="term" value="C:nucleus"/>
    <property type="evidence" value="ECO:0007669"/>
    <property type="project" value="UniProtKB-SubCell"/>
</dbReference>
<dbReference type="AlphaFoldDB" id="A0AA38H5T3"/>
<accession>A0AA38H5T3</accession>
<dbReference type="FunFam" id="1.10.472.10:FF:000076">
    <property type="entry name" value="RNA polymerase II holoenzyme cyclin-like subunit"/>
    <property type="match status" value="1"/>
</dbReference>
<dbReference type="EMBL" id="JAKWFO010000008">
    <property type="protein sequence ID" value="KAI9634267.1"/>
    <property type="molecule type" value="Genomic_DNA"/>
</dbReference>
<dbReference type="InterPro" id="IPR013763">
    <property type="entry name" value="Cyclin-like_dom"/>
</dbReference>
<proteinExistence type="inferred from homology"/>
<dbReference type="GO" id="GO:0016538">
    <property type="term" value="F:cyclin-dependent protein serine/threonine kinase regulator activity"/>
    <property type="evidence" value="ECO:0007669"/>
    <property type="project" value="InterPro"/>
</dbReference>
<dbReference type="SUPFAM" id="SSF47954">
    <property type="entry name" value="Cyclin-like"/>
    <property type="match status" value="2"/>
</dbReference>
<evidence type="ECO:0000256" key="4">
    <source>
        <dbReference type="ARBA" id="ARBA00023015"/>
    </source>
</evidence>
<dbReference type="Proteomes" id="UP001164286">
    <property type="component" value="Unassembled WGS sequence"/>
</dbReference>
<evidence type="ECO:0000256" key="8">
    <source>
        <dbReference type="ARBA" id="ARBA00023242"/>
    </source>
</evidence>
<feature type="compositionally biased region" description="Low complexity" evidence="10">
    <location>
        <begin position="267"/>
        <end position="278"/>
    </location>
</feature>
<dbReference type="InterPro" id="IPR036915">
    <property type="entry name" value="Cyclin-like_sf"/>
</dbReference>
<keyword evidence="5 9" id="KW-0195">Cyclin</keyword>
<keyword evidence="8" id="KW-0539">Nucleus</keyword>
<dbReference type="CDD" id="cd20513">
    <property type="entry name" value="CYCLIN_CCNC_rpt1"/>
    <property type="match status" value="1"/>
</dbReference>
<dbReference type="Pfam" id="PF00134">
    <property type="entry name" value="Cyclin_N"/>
    <property type="match status" value="1"/>
</dbReference>
<dbReference type="PANTHER" id="PTHR10026">
    <property type="entry name" value="CYCLIN"/>
    <property type="match status" value="1"/>
</dbReference>
<comment type="similarity">
    <text evidence="2">Belongs to the cyclin family. Cyclin C subfamily.</text>
</comment>
<comment type="subcellular location">
    <subcellularLocation>
        <location evidence="1">Nucleus</location>
    </subcellularLocation>
</comment>
<reference evidence="12" key="1">
    <citation type="journal article" date="2022" name="G3 (Bethesda)">
        <title>High quality genome of the basidiomycete yeast Dioszegia hungarica PDD-24b-2 isolated from cloud water.</title>
        <authorList>
            <person name="Jarrige D."/>
            <person name="Haridas S."/>
            <person name="Bleykasten-Grosshans C."/>
            <person name="Joly M."/>
            <person name="Nadalig T."/>
            <person name="Sancelme M."/>
            <person name="Vuilleumier S."/>
            <person name="Grigoriev I.V."/>
            <person name="Amato P."/>
            <person name="Bringel F."/>
        </authorList>
    </citation>
    <scope>NUCLEOTIDE SEQUENCE</scope>
    <source>
        <strain evidence="12">PDD-24b-2</strain>
    </source>
</reference>
<protein>
    <submittedName>
        <fullName evidence="12">General RNA polymerase II transcription factor</fullName>
    </submittedName>
</protein>
<keyword evidence="7" id="KW-0804">Transcription</keyword>
<evidence type="ECO:0000256" key="1">
    <source>
        <dbReference type="ARBA" id="ARBA00004123"/>
    </source>
</evidence>
<keyword evidence="13" id="KW-1185">Reference proteome</keyword>
<evidence type="ECO:0000256" key="9">
    <source>
        <dbReference type="RuleBase" id="RU000383"/>
    </source>
</evidence>
<sequence>MSSDFWTSSHSRYHLHPRSSILASRSLDLTYCTPRQLYCLHIYFAGLLQKLGKKLLLRQVPISTAIVFFKRFYLKNSICETNPYLVLAACAYVAAKIEETPVHIKSVVAEAKAVFAENSIKIFPADSSKLGEMEFYLLEDLDFHLVVFHPYRALLAMTGREPADGGRWSSTRVEEDQAARKGKAPGAAEESEEERIRRLMSRGSGEGLIEIDEGVLQICLFLINDTYRTDLPLLYPPYLIALAALYIGYCLTSINSLNPSAASGGASQPRTRSSTQQSHPPTNPALGLPSPPSADFAAFIASFQVSMPVLMACVQDVVVLYPIWEGFEPAQRAGPAGGSGSGSGGGSKGVLAGMAGMRAGMAAASGAAPGGGGKEESFGVAEAEALVRRMIEERAVDLMHPDDAGKQVIGKKRKA</sequence>
<dbReference type="SMART" id="SM00385">
    <property type="entry name" value="CYCLIN"/>
    <property type="match status" value="1"/>
</dbReference>
<evidence type="ECO:0000256" key="6">
    <source>
        <dbReference type="ARBA" id="ARBA00023159"/>
    </source>
</evidence>
<dbReference type="GO" id="GO:0006357">
    <property type="term" value="P:regulation of transcription by RNA polymerase II"/>
    <property type="evidence" value="ECO:0007669"/>
    <property type="project" value="InterPro"/>
</dbReference>
<dbReference type="GeneID" id="77729566"/>
<dbReference type="InterPro" id="IPR043198">
    <property type="entry name" value="Cyclin/Ssn8"/>
</dbReference>
<feature type="region of interest" description="Disordered" evidence="10">
    <location>
        <begin position="261"/>
        <end position="288"/>
    </location>
</feature>
<comment type="caution">
    <text evidence="12">The sequence shown here is derived from an EMBL/GenBank/DDBJ whole genome shotgun (WGS) entry which is preliminary data.</text>
</comment>
<evidence type="ECO:0000256" key="5">
    <source>
        <dbReference type="ARBA" id="ARBA00023127"/>
    </source>
</evidence>
<dbReference type="InterPro" id="IPR006671">
    <property type="entry name" value="Cyclin_N"/>
</dbReference>
<dbReference type="Gene3D" id="1.10.472.10">
    <property type="entry name" value="Cyclin-like"/>
    <property type="match status" value="2"/>
</dbReference>
<name>A0AA38H5T3_9TREE</name>
<feature type="domain" description="Cyclin-like" evidence="11">
    <location>
        <begin position="46"/>
        <end position="139"/>
    </location>
</feature>
<keyword evidence="3" id="KW-0678">Repressor</keyword>
<evidence type="ECO:0000313" key="13">
    <source>
        <dbReference type="Proteomes" id="UP001164286"/>
    </source>
</evidence>
<organism evidence="12 13">
    <name type="scientific">Dioszegia hungarica</name>
    <dbReference type="NCBI Taxonomy" id="4972"/>
    <lineage>
        <taxon>Eukaryota</taxon>
        <taxon>Fungi</taxon>
        <taxon>Dikarya</taxon>
        <taxon>Basidiomycota</taxon>
        <taxon>Agaricomycotina</taxon>
        <taxon>Tremellomycetes</taxon>
        <taxon>Tremellales</taxon>
        <taxon>Bulleribasidiaceae</taxon>
        <taxon>Dioszegia</taxon>
    </lineage>
</organism>
<evidence type="ECO:0000313" key="12">
    <source>
        <dbReference type="EMBL" id="KAI9634267.1"/>
    </source>
</evidence>
<feature type="region of interest" description="Disordered" evidence="10">
    <location>
        <begin position="161"/>
        <end position="196"/>
    </location>
</feature>
<keyword evidence="6" id="KW-0010">Activator</keyword>
<keyword evidence="4" id="KW-0805">Transcription regulation</keyword>
<evidence type="ECO:0000256" key="3">
    <source>
        <dbReference type="ARBA" id="ARBA00022491"/>
    </source>
</evidence>
<gene>
    <name evidence="12" type="ORF">MKK02DRAFT_38940</name>
</gene>
<evidence type="ECO:0000259" key="11">
    <source>
        <dbReference type="SMART" id="SM00385"/>
    </source>
</evidence>
<evidence type="ECO:0000256" key="2">
    <source>
        <dbReference type="ARBA" id="ARBA00008638"/>
    </source>
</evidence>
<dbReference type="RefSeq" id="XP_052944044.1">
    <property type="nucleotide sequence ID" value="XM_053090361.1"/>
</dbReference>